<proteinExistence type="predicted"/>
<dbReference type="SUPFAM" id="SSF46689">
    <property type="entry name" value="Homeodomain-like"/>
    <property type="match status" value="1"/>
</dbReference>
<evidence type="ECO:0000313" key="2">
    <source>
        <dbReference type="EMBL" id="SHG00860.1"/>
    </source>
</evidence>
<dbReference type="OrthoDB" id="1085895at2"/>
<reference evidence="3" key="1">
    <citation type="submission" date="2016-11" db="EMBL/GenBank/DDBJ databases">
        <authorList>
            <person name="Varghese N."/>
            <person name="Submissions S."/>
        </authorList>
    </citation>
    <scope>NUCLEOTIDE SEQUENCE [LARGE SCALE GENOMIC DNA]</scope>
    <source>
        <strain evidence="3">DSM 27370</strain>
    </source>
</reference>
<accession>A0A1M5GAM5</accession>
<dbReference type="Gene3D" id="1.10.10.60">
    <property type="entry name" value="Homeodomain-like"/>
    <property type="match status" value="1"/>
</dbReference>
<evidence type="ECO:0000313" key="3">
    <source>
        <dbReference type="Proteomes" id="UP000184480"/>
    </source>
</evidence>
<evidence type="ECO:0000256" key="1">
    <source>
        <dbReference type="SAM" id="Coils"/>
    </source>
</evidence>
<gene>
    <name evidence="2" type="ORF">SAMN05444362_113115</name>
</gene>
<organism evidence="2 3">
    <name type="scientific">Dysgonomonas macrotermitis</name>
    <dbReference type="NCBI Taxonomy" id="1346286"/>
    <lineage>
        <taxon>Bacteria</taxon>
        <taxon>Pseudomonadati</taxon>
        <taxon>Bacteroidota</taxon>
        <taxon>Bacteroidia</taxon>
        <taxon>Bacteroidales</taxon>
        <taxon>Dysgonomonadaceae</taxon>
        <taxon>Dysgonomonas</taxon>
    </lineage>
</organism>
<dbReference type="AlphaFoldDB" id="A0A1M5GAM5"/>
<dbReference type="InterPro" id="IPR009057">
    <property type="entry name" value="Homeodomain-like_sf"/>
</dbReference>
<name>A0A1M5GAM5_9BACT</name>
<keyword evidence="3" id="KW-1185">Reference proteome</keyword>
<dbReference type="RefSeq" id="WP_062181322.1">
    <property type="nucleotide sequence ID" value="NZ_BBXL01000012.1"/>
</dbReference>
<feature type="coiled-coil region" evidence="1">
    <location>
        <begin position="48"/>
        <end position="75"/>
    </location>
</feature>
<dbReference type="Proteomes" id="UP000184480">
    <property type="component" value="Unassembled WGS sequence"/>
</dbReference>
<dbReference type="EMBL" id="FQUC01000013">
    <property type="protein sequence ID" value="SHG00860.1"/>
    <property type="molecule type" value="Genomic_DNA"/>
</dbReference>
<protein>
    <submittedName>
        <fullName evidence="2">Uncharacterized protein</fullName>
    </submittedName>
</protein>
<dbReference type="STRING" id="1346286.SAMN05444362_113115"/>
<sequence length="161" mass="18727">MKKYNKSMIDRIIPLIEEDTLTIVDICKMVGISRKMFYEWKALRPDFAEAIDDALENREEKLRQKARRAMQKKLEGYKQVETKTTYVTSDEDETSMVVKKYVVKEKFCIPETSAITYSMSSGRGFHNQENPEQATAPLCITVTDEKARQNLEYLKVRVNGK</sequence>
<keyword evidence="1" id="KW-0175">Coiled coil</keyword>